<reference evidence="1" key="2">
    <citation type="journal article" date="2022" name="New Phytol.">
        <title>Evolutionary transition to the ectomycorrhizal habit in the genomes of a hyperdiverse lineage of mushroom-forming fungi.</title>
        <authorList>
            <person name="Looney B."/>
            <person name="Miyauchi S."/>
            <person name="Morin E."/>
            <person name="Drula E."/>
            <person name="Courty P.E."/>
            <person name="Kohler A."/>
            <person name="Kuo A."/>
            <person name="LaButti K."/>
            <person name="Pangilinan J."/>
            <person name="Lipzen A."/>
            <person name="Riley R."/>
            <person name="Andreopoulos W."/>
            <person name="He G."/>
            <person name="Johnson J."/>
            <person name="Nolan M."/>
            <person name="Tritt A."/>
            <person name="Barry K.W."/>
            <person name="Grigoriev I.V."/>
            <person name="Nagy L.G."/>
            <person name="Hibbett D."/>
            <person name="Henrissat B."/>
            <person name="Matheny P.B."/>
            <person name="Labbe J."/>
            <person name="Martin F.M."/>
        </authorList>
    </citation>
    <scope>NUCLEOTIDE SEQUENCE</scope>
    <source>
        <strain evidence="1">FP105234-sp</strain>
    </source>
</reference>
<protein>
    <submittedName>
        <fullName evidence="1">Uncharacterized protein</fullName>
    </submittedName>
</protein>
<proteinExistence type="predicted"/>
<comment type="caution">
    <text evidence="1">The sequence shown here is derived from an EMBL/GenBank/DDBJ whole genome shotgun (WGS) entry which is preliminary data.</text>
</comment>
<sequence length="297" mass="32598">MAANTQAGDLLADQPPVRISLTVLPPVPAPFGTWRDYDEYQQTFKEALTFRGVQGRHLWRQAIGLLLEGCMSGIRRCILHHKSEVWWDPQPATQASPLDPTTVLHPNECTLLPLDMHIVMGGLADASPIRWRPVLVKLAGGLPSELTRDGGVPATDDARDALGARLSMAKRAAEQQGDAVFAGDAHQQRGVVLIAFAGNWLVATSYARGERDARVTDAIAKPASDADDGMWFPGRAPEDAGPPVNYEHVFDGYVWEKTLIPPDRWAGPFLLGTPEALNFFIQLKAYLHELRTLPPFV</sequence>
<dbReference type="EMBL" id="MU276384">
    <property type="protein sequence ID" value="KAI0038950.1"/>
    <property type="molecule type" value="Genomic_DNA"/>
</dbReference>
<dbReference type="Proteomes" id="UP000814033">
    <property type="component" value="Unassembled WGS sequence"/>
</dbReference>
<organism evidence="1 2">
    <name type="scientific">Auriscalpium vulgare</name>
    <dbReference type="NCBI Taxonomy" id="40419"/>
    <lineage>
        <taxon>Eukaryota</taxon>
        <taxon>Fungi</taxon>
        <taxon>Dikarya</taxon>
        <taxon>Basidiomycota</taxon>
        <taxon>Agaricomycotina</taxon>
        <taxon>Agaricomycetes</taxon>
        <taxon>Russulales</taxon>
        <taxon>Auriscalpiaceae</taxon>
        <taxon>Auriscalpium</taxon>
    </lineage>
</organism>
<accession>A0ACB8R4F0</accession>
<keyword evidence="2" id="KW-1185">Reference proteome</keyword>
<name>A0ACB8R4F0_9AGAM</name>
<evidence type="ECO:0000313" key="2">
    <source>
        <dbReference type="Proteomes" id="UP000814033"/>
    </source>
</evidence>
<gene>
    <name evidence="1" type="ORF">FA95DRAFT_1567446</name>
</gene>
<evidence type="ECO:0000313" key="1">
    <source>
        <dbReference type="EMBL" id="KAI0038950.1"/>
    </source>
</evidence>
<reference evidence="1" key="1">
    <citation type="submission" date="2021-02" db="EMBL/GenBank/DDBJ databases">
        <authorList>
            <consortium name="DOE Joint Genome Institute"/>
            <person name="Ahrendt S."/>
            <person name="Looney B.P."/>
            <person name="Miyauchi S."/>
            <person name="Morin E."/>
            <person name="Drula E."/>
            <person name="Courty P.E."/>
            <person name="Chicoki N."/>
            <person name="Fauchery L."/>
            <person name="Kohler A."/>
            <person name="Kuo A."/>
            <person name="Labutti K."/>
            <person name="Pangilinan J."/>
            <person name="Lipzen A."/>
            <person name="Riley R."/>
            <person name="Andreopoulos W."/>
            <person name="He G."/>
            <person name="Johnson J."/>
            <person name="Barry K.W."/>
            <person name="Grigoriev I.V."/>
            <person name="Nagy L."/>
            <person name="Hibbett D."/>
            <person name="Henrissat B."/>
            <person name="Matheny P.B."/>
            <person name="Labbe J."/>
            <person name="Martin F."/>
        </authorList>
    </citation>
    <scope>NUCLEOTIDE SEQUENCE</scope>
    <source>
        <strain evidence="1">FP105234-sp</strain>
    </source>
</reference>